<dbReference type="Proteomes" id="UP001164748">
    <property type="component" value="Chromosome"/>
</dbReference>
<reference evidence="1" key="1">
    <citation type="submission" date="2022-09" db="EMBL/GenBank/DDBJ databases">
        <authorList>
            <person name="Li Z.-J."/>
        </authorList>
    </citation>
    <scope>NUCLEOTIDE SEQUENCE</scope>
    <source>
        <strain evidence="1">TGB11</strain>
    </source>
</reference>
<protein>
    <submittedName>
        <fullName evidence="1">Uncharacterized protein</fullName>
    </submittedName>
</protein>
<accession>A0AA47KJ25</accession>
<evidence type="ECO:0000313" key="2">
    <source>
        <dbReference type="Proteomes" id="UP001164748"/>
    </source>
</evidence>
<name>A0AA47KJ25_9GAMM</name>
<evidence type="ECO:0000313" key="1">
    <source>
        <dbReference type="EMBL" id="WBA07768.1"/>
    </source>
</evidence>
<organism evidence="1 2">
    <name type="scientific">Salinivibrio kushneri</name>
    <dbReference type="NCBI Taxonomy" id="1908198"/>
    <lineage>
        <taxon>Bacteria</taxon>
        <taxon>Pseudomonadati</taxon>
        <taxon>Pseudomonadota</taxon>
        <taxon>Gammaproteobacteria</taxon>
        <taxon>Vibrionales</taxon>
        <taxon>Vibrionaceae</taxon>
        <taxon>Salinivibrio</taxon>
    </lineage>
</organism>
<dbReference type="AlphaFoldDB" id="A0AA47KJ25"/>
<gene>
    <name evidence="1" type="ORF">N8M53_07810</name>
</gene>
<dbReference type="RefSeq" id="WP_269578369.1">
    <property type="nucleotide sequence ID" value="NZ_CP114588.1"/>
</dbReference>
<dbReference type="EMBL" id="CP114588">
    <property type="protein sequence ID" value="WBA07768.1"/>
    <property type="molecule type" value="Genomic_DNA"/>
</dbReference>
<proteinExistence type="predicted"/>
<sequence length="302" mass="33890">MQSVVIKSEDDAWKLLSEILDSDKYDNYLEFQNWPNISINIKGDRYSSTLPASLLEKLSFIQRNLNSFYGETVYDGDARFLKKADKHEIELVYSIVKGSTDIKADATGLLNKLGESMAKPSTQKITAITLCFISLAISGAFVIGNHMDNIKEIEIEKQKTLQKAIEALPQLKDTSGQLHSTFRKIISAASDADSIKLGDIELGKNEINRIAEKDKNKYEKDIVESEFKVTSLRGYDRHYSVGVTDLKNNRKFTAKLYKHSDSDDDLSLLAKSLTSEESISLVVGVKVIDNNYANAEIFEIKT</sequence>